<accession>A0ABS0AQU8</accession>
<sequence length="565" mass="59420">MAYNPLTEDTETIDEEFSWISSNVNIISPLVLHQADINVSSGEIENYQLASVSYVQGEPPTPPNIMSTPSRLMRVGVAAGSVPQQVSDESGSSADLGFIAGPQLVSFNLKNANQARYVFPADASTSSSRQYRLTSMDADASTPVKDFGADLSVQRPLFATQGAGAGSAYGWLVVDQTENDCLAFVSSADLTSATCIPNADGAGGNVPLEQDGDSPSSYISGSYPLDSGVVLALPADTSNPLRVTTTLWFYERDSSGGPGTLHLLKNADGESLKTTGLTLFGPDEAGRVVSKGGDTLYLAASDGGIGGLFGTGSPTDPSDIEFHSFLFKINTTAGNIGWQQIYHEGGKLLDGEAAVLGDFLVDAGTHLIWEINERLIAISLDGQSEVLLDGRSSSGSSLVHGAFNTPAGAISQGGWFFYNREANQSDYAVAIKVDGSKRLELKDCTWIGASTSGKAQYTGGSFSSLEPSEVFMACNNRKIAAIDANDPLAGRVILGSLGEPAESIAMGRTAPGPNRLIRVVYNDERYEVLYANTREKDSLKHLMASPASEDSVGSLAGQTAPVNGF</sequence>
<proteinExistence type="predicted"/>
<dbReference type="EMBL" id="ARXX01000024">
    <property type="protein sequence ID" value="MBF5056508.1"/>
    <property type="molecule type" value="Genomic_DNA"/>
</dbReference>
<protein>
    <submittedName>
        <fullName evidence="1">Uncharacterized protein</fullName>
    </submittedName>
</protein>
<dbReference type="Proteomes" id="UP000662703">
    <property type="component" value="Unassembled WGS sequence"/>
</dbReference>
<gene>
    <name evidence="1" type="ORF">Y5W_01802</name>
</gene>
<reference evidence="1 2" key="1">
    <citation type="submission" date="2012-09" db="EMBL/GenBank/DDBJ databases">
        <title>Genome Sequence of alkane-degrading Bacterium Alcanivorax sp. 521-1.</title>
        <authorList>
            <person name="Lai Q."/>
            <person name="Shao Z."/>
        </authorList>
    </citation>
    <scope>NUCLEOTIDE SEQUENCE [LARGE SCALE GENOMIC DNA]</scope>
    <source>
        <strain evidence="1 2">521-1</strain>
    </source>
</reference>
<comment type="caution">
    <text evidence="1">The sequence shown here is derived from an EMBL/GenBank/DDBJ whole genome shotgun (WGS) entry which is preliminary data.</text>
</comment>
<evidence type="ECO:0000313" key="1">
    <source>
        <dbReference type="EMBL" id="MBF5056508.1"/>
    </source>
</evidence>
<evidence type="ECO:0000313" key="2">
    <source>
        <dbReference type="Proteomes" id="UP000662703"/>
    </source>
</evidence>
<name>A0ABS0AQU8_9GAMM</name>
<organism evidence="1 2">
    <name type="scientific">Alloalcanivorax profundimaris</name>
    <dbReference type="NCBI Taxonomy" id="2735259"/>
    <lineage>
        <taxon>Bacteria</taxon>
        <taxon>Pseudomonadati</taxon>
        <taxon>Pseudomonadota</taxon>
        <taxon>Gammaproteobacteria</taxon>
        <taxon>Oceanospirillales</taxon>
        <taxon>Alcanivoracaceae</taxon>
        <taxon>Alloalcanivorax</taxon>
    </lineage>
</organism>
<keyword evidence="2" id="KW-1185">Reference proteome</keyword>